<evidence type="ECO:0000256" key="13">
    <source>
        <dbReference type="SAM" id="Phobius"/>
    </source>
</evidence>
<dbReference type="Gene3D" id="1.20.950.20">
    <property type="entry name" value="Transmembrane di-heme cytochromes, Chain C"/>
    <property type="match status" value="1"/>
</dbReference>
<evidence type="ECO:0000256" key="8">
    <source>
        <dbReference type="ARBA" id="ARBA00022982"/>
    </source>
</evidence>
<keyword evidence="4" id="KW-1003">Cell membrane</keyword>
<keyword evidence="7" id="KW-0479">Metal-binding</keyword>
<comment type="caution">
    <text evidence="15">The sequence shown here is derived from an EMBL/GenBank/DDBJ whole genome shotgun (WGS) entry which is preliminary data.</text>
</comment>
<evidence type="ECO:0000256" key="1">
    <source>
        <dbReference type="ARBA" id="ARBA00001970"/>
    </source>
</evidence>
<keyword evidence="9 13" id="KW-1133">Transmembrane helix</keyword>
<evidence type="ECO:0000256" key="6">
    <source>
        <dbReference type="ARBA" id="ARBA00022692"/>
    </source>
</evidence>
<evidence type="ECO:0000256" key="11">
    <source>
        <dbReference type="ARBA" id="ARBA00023136"/>
    </source>
</evidence>
<evidence type="ECO:0000313" key="16">
    <source>
        <dbReference type="Proteomes" id="UP000292781"/>
    </source>
</evidence>
<accession>A0A4Q9VSL3</accession>
<dbReference type="GO" id="GO:0009055">
    <property type="term" value="F:electron transfer activity"/>
    <property type="evidence" value="ECO:0007669"/>
    <property type="project" value="InterPro"/>
</dbReference>
<evidence type="ECO:0000256" key="9">
    <source>
        <dbReference type="ARBA" id="ARBA00022989"/>
    </source>
</evidence>
<evidence type="ECO:0000256" key="7">
    <source>
        <dbReference type="ARBA" id="ARBA00022723"/>
    </source>
</evidence>
<sequence length="191" mass="20694">MSVSDAPQDTPTVPDRYGRAARWLHWVIAVFVACLIPLGLAMVARGAATNFDGLTDRLYSAHKLLGFVVLWLMILRVVVRLRRGAPPPLATLTPLERVASQVVHVVLYVLLLVVPLLGWAGVSAFPALNVFGLFDLPAILPADQAIAAVILGAHKLLALGLGLVALAHVAAALRHRFLKRDGVMRRMWPPD</sequence>
<name>A0A4Q9VSL3_9HYPH</name>
<keyword evidence="16" id="KW-1185">Reference proteome</keyword>
<evidence type="ECO:0000256" key="3">
    <source>
        <dbReference type="ARBA" id="ARBA00022448"/>
    </source>
</evidence>
<keyword evidence="8" id="KW-0249">Electron transport</keyword>
<feature type="transmembrane region" description="Helical" evidence="13">
    <location>
        <begin position="102"/>
        <end position="125"/>
    </location>
</feature>
<keyword evidence="10" id="KW-0408">Iron</keyword>
<dbReference type="GO" id="GO:0020037">
    <property type="term" value="F:heme binding"/>
    <property type="evidence" value="ECO:0007669"/>
    <property type="project" value="TreeGrafter"/>
</dbReference>
<feature type="domain" description="Cytochrome b561 bacterial/Ni-hydrogenase" evidence="14">
    <location>
        <begin position="16"/>
        <end position="189"/>
    </location>
</feature>
<comment type="similarity">
    <text evidence="12">Belongs to the cytochrome b561 family.</text>
</comment>
<evidence type="ECO:0000256" key="12">
    <source>
        <dbReference type="ARBA" id="ARBA00037975"/>
    </source>
</evidence>
<feature type="transmembrane region" description="Helical" evidence="13">
    <location>
        <begin position="145"/>
        <end position="170"/>
    </location>
</feature>
<feature type="transmembrane region" description="Helical" evidence="13">
    <location>
        <begin position="64"/>
        <end position="81"/>
    </location>
</feature>
<comment type="cofactor">
    <cofactor evidence="1">
        <name>heme b</name>
        <dbReference type="ChEBI" id="CHEBI:60344"/>
    </cofactor>
</comment>
<evidence type="ECO:0000259" key="14">
    <source>
        <dbReference type="Pfam" id="PF01292"/>
    </source>
</evidence>
<dbReference type="PANTHER" id="PTHR30529">
    <property type="entry name" value="CYTOCHROME B561"/>
    <property type="match status" value="1"/>
</dbReference>
<evidence type="ECO:0000256" key="4">
    <source>
        <dbReference type="ARBA" id="ARBA00022475"/>
    </source>
</evidence>
<evidence type="ECO:0000256" key="2">
    <source>
        <dbReference type="ARBA" id="ARBA00004651"/>
    </source>
</evidence>
<gene>
    <name evidence="15" type="ORF">EYW49_07580</name>
</gene>
<keyword evidence="3" id="KW-0813">Transport</keyword>
<protein>
    <submittedName>
        <fullName evidence="15">Cytochrome b</fullName>
    </submittedName>
</protein>
<evidence type="ECO:0000256" key="5">
    <source>
        <dbReference type="ARBA" id="ARBA00022617"/>
    </source>
</evidence>
<evidence type="ECO:0000256" key="10">
    <source>
        <dbReference type="ARBA" id="ARBA00023004"/>
    </source>
</evidence>
<proteinExistence type="inferred from homology"/>
<dbReference type="GO" id="GO:0046872">
    <property type="term" value="F:metal ion binding"/>
    <property type="evidence" value="ECO:0007669"/>
    <property type="project" value="UniProtKB-KW"/>
</dbReference>
<dbReference type="Pfam" id="PF01292">
    <property type="entry name" value="Ni_hydr_CYTB"/>
    <property type="match status" value="1"/>
</dbReference>
<organism evidence="15 16">
    <name type="scientific">Siculibacillus lacustris</name>
    <dbReference type="NCBI Taxonomy" id="1549641"/>
    <lineage>
        <taxon>Bacteria</taxon>
        <taxon>Pseudomonadati</taxon>
        <taxon>Pseudomonadota</taxon>
        <taxon>Alphaproteobacteria</taxon>
        <taxon>Hyphomicrobiales</taxon>
        <taxon>Ancalomicrobiaceae</taxon>
        <taxon>Siculibacillus</taxon>
    </lineage>
</organism>
<reference evidence="15 16" key="1">
    <citation type="submission" date="2019-02" db="EMBL/GenBank/DDBJ databases">
        <title>Siculibacillus lacustris gen. nov., sp. nov., a new rosette-forming bacterium isolated from a freshwater crater lake (Lake St. Ana, Romania).</title>
        <authorList>
            <person name="Felfoldi T."/>
            <person name="Marton Z."/>
            <person name="Szabo A."/>
            <person name="Mentes A."/>
            <person name="Boka K."/>
            <person name="Marialigeti K."/>
            <person name="Mathe I."/>
            <person name="Koncz M."/>
            <person name="Schumann P."/>
            <person name="Toth E."/>
        </authorList>
    </citation>
    <scope>NUCLEOTIDE SEQUENCE [LARGE SCALE GENOMIC DNA]</scope>
    <source>
        <strain evidence="15 16">SA-279</strain>
    </source>
</reference>
<dbReference type="OrthoDB" id="1247465at2"/>
<keyword evidence="6 13" id="KW-0812">Transmembrane</keyword>
<dbReference type="InterPro" id="IPR052168">
    <property type="entry name" value="Cytochrome_b561_oxidase"/>
</dbReference>
<dbReference type="Proteomes" id="UP000292781">
    <property type="component" value="Unassembled WGS sequence"/>
</dbReference>
<dbReference type="InterPro" id="IPR011577">
    <property type="entry name" value="Cyt_b561_bac/Ni-Hgenase"/>
</dbReference>
<keyword evidence="5" id="KW-0349">Heme</keyword>
<keyword evidence="11 13" id="KW-0472">Membrane</keyword>
<dbReference type="AlphaFoldDB" id="A0A4Q9VSL3"/>
<feature type="transmembrane region" description="Helical" evidence="13">
    <location>
        <begin position="23"/>
        <end position="44"/>
    </location>
</feature>
<comment type="subcellular location">
    <subcellularLocation>
        <location evidence="2">Cell membrane</location>
        <topology evidence="2">Multi-pass membrane protein</topology>
    </subcellularLocation>
</comment>
<evidence type="ECO:0000313" key="15">
    <source>
        <dbReference type="EMBL" id="TBW38982.1"/>
    </source>
</evidence>
<dbReference type="SUPFAM" id="SSF81342">
    <property type="entry name" value="Transmembrane di-heme cytochromes"/>
    <property type="match status" value="1"/>
</dbReference>
<dbReference type="GO" id="GO:0022904">
    <property type="term" value="P:respiratory electron transport chain"/>
    <property type="evidence" value="ECO:0007669"/>
    <property type="project" value="InterPro"/>
</dbReference>
<dbReference type="PANTHER" id="PTHR30529:SF1">
    <property type="entry name" value="CYTOCHROME B561 HOMOLOG 2"/>
    <property type="match status" value="1"/>
</dbReference>
<dbReference type="GO" id="GO:0005886">
    <property type="term" value="C:plasma membrane"/>
    <property type="evidence" value="ECO:0007669"/>
    <property type="project" value="UniProtKB-SubCell"/>
</dbReference>
<dbReference type="RefSeq" id="WP_131307836.1">
    <property type="nucleotide sequence ID" value="NZ_SJFN01000009.1"/>
</dbReference>
<dbReference type="EMBL" id="SJFN01000009">
    <property type="protein sequence ID" value="TBW38982.1"/>
    <property type="molecule type" value="Genomic_DNA"/>
</dbReference>
<dbReference type="InterPro" id="IPR016174">
    <property type="entry name" value="Di-haem_cyt_TM"/>
</dbReference>